<accession>L1KL28</accession>
<dbReference type="EMBL" id="AEJC01000615">
    <property type="protein sequence ID" value="EKX61195.1"/>
    <property type="molecule type" value="Genomic_DNA"/>
</dbReference>
<reference evidence="1 2" key="1">
    <citation type="submission" date="2012-11" db="EMBL/GenBank/DDBJ databases">
        <authorList>
            <person name="Huguet-Tapia J.C."/>
            <person name="Durkin A.S."/>
            <person name="Pettis G.S."/>
            <person name="Badger J.H."/>
        </authorList>
    </citation>
    <scope>NUCLEOTIDE SEQUENCE [LARGE SCALE GENOMIC DNA]</scope>
    <source>
        <strain evidence="1 2">91-03</strain>
    </source>
</reference>
<sequence>MPRPAGVRRRRGRLTAARVSRRTIRPRAQPDGIAVALDGPYLPQIFRYASR</sequence>
<evidence type="ECO:0000313" key="2">
    <source>
        <dbReference type="Proteomes" id="UP000010411"/>
    </source>
</evidence>
<name>L1KL28_9ACTN</name>
<protein>
    <submittedName>
        <fullName evidence="1">Uncharacterized protein</fullName>
    </submittedName>
</protein>
<keyword evidence="2" id="KW-1185">Reference proteome</keyword>
<evidence type="ECO:0000313" key="1">
    <source>
        <dbReference type="EMBL" id="EKX61195.1"/>
    </source>
</evidence>
<comment type="caution">
    <text evidence="1">The sequence shown here is derived from an EMBL/GenBank/DDBJ whole genome shotgun (WGS) entry which is preliminary data.</text>
</comment>
<proteinExistence type="predicted"/>
<dbReference type="Proteomes" id="UP000010411">
    <property type="component" value="Unassembled WGS sequence"/>
</dbReference>
<dbReference type="AlphaFoldDB" id="L1KL28"/>
<gene>
    <name evidence="1" type="ORF">STRIP9103_05596</name>
</gene>
<organism evidence="1 2">
    <name type="scientific">Streptomyces ipomoeae 91-03</name>
    <dbReference type="NCBI Taxonomy" id="698759"/>
    <lineage>
        <taxon>Bacteria</taxon>
        <taxon>Bacillati</taxon>
        <taxon>Actinomycetota</taxon>
        <taxon>Actinomycetes</taxon>
        <taxon>Kitasatosporales</taxon>
        <taxon>Streptomycetaceae</taxon>
        <taxon>Streptomyces</taxon>
    </lineage>
</organism>